<dbReference type="RefSeq" id="WP_160418535.1">
    <property type="nucleotide sequence ID" value="NZ_WTKP01000005.1"/>
</dbReference>
<dbReference type="InterPro" id="IPR058792">
    <property type="entry name" value="Beta-barrel_RND_2"/>
</dbReference>
<dbReference type="GO" id="GO:0015562">
    <property type="term" value="F:efflux transmembrane transporter activity"/>
    <property type="evidence" value="ECO:0007669"/>
    <property type="project" value="TreeGrafter"/>
</dbReference>
<evidence type="ECO:0000259" key="5">
    <source>
        <dbReference type="Pfam" id="PF25954"/>
    </source>
</evidence>
<dbReference type="Gene3D" id="2.40.420.20">
    <property type="match status" value="1"/>
</dbReference>
<dbReference type="Gene3D" id="1.10.287.470">
    <property type="entry name" value="Helix hairpin bin"/>
    <property type="match status" value="1"/>
</dbReference>
<feature type="domain" description="Multidrug resistance protein MdtA-like alpha-helical hairpin" evidence="4">
    <location>
        <begin position="92"/>
        <end position="161"/>
    </location>
</feature>
<evidence type="ECO:0000256" key="1">
    <source>
        <dbReference type="ARBA" id="ARBA00009477"/>
    </source>
</evidence>
<proteinExistence type="inferred from homology"/>
<dbReference type="Pfam" id="PF25954">
    <property type="entry name" value="Beta-barrel_RND_2"/>
    <property type="match status" value="1"/>
</dbReference>
<feature type="coiled-coil region" evidence="2">
    <location>
        <begin position="85"/>
        <end position="119"/>
    </location>
</feature>
<dbReference type="AlphaFoldDB" id="A0A7X3H094"/>
<dbReference type="GO" id="GO:1990281">
    <property type="term" value="C:efflux pump complex"/>
    <property type="evidence" value="ECO:0007669"/>
    <property type="project" value="TreeGrafter"/>
</dbReference>
<keyword evidence="2" id="KW-0175">Coiled coil</keyword>
<name>A0A7X3H094_9GAMM</name>
<dbReference type="PANTHER" id="PTHR30469">
    <property type="entry name" value="MULTIDRUG RESISTANCE PROTEIN MDTA"/>
    <property type="match status" value="1"/>
</dbReference>
<comment type="caution">
    <text evidence="7">The sequence shown here is derived from an EMBL/GenBank/DDBJ whole genome shotgun (WGS) entry which is preliminary data.</text>
</comment>
<dbReference type="Gene3D" id="2.40.50.100">
    <property type="match status" value="1"/>
</dbReference>
<dbReference type="EMBL" id="WTKP01000005">
    <property type="protein sequence ID" value="MWJ28158.1"/>
    <property type="molecule type" value="Genomic_DNA"/>
</dbReference>
<dbReference type="InterPro" id="IPR058627">
    <property type="entry name" value="MdtA-like_C"/>
</dbReference>
<feature type="chain" id="PRO_5030511802" evidence="3">
    <location>
        <begin position="21"/>
        <end position="340"/>
    </location>
</feature>
<evidence type="ECO:0000313" key="8">
    <source>
        <dbReference type="Proteomes" id="UP000437638"/>
    </source>
</evidence>
<sequence length="340" mass="37692">MKLRFRVLLACFLISMPGMASSIGDDLSTAVVTRETLDETLVLDGLVEAVKHSTVSAQTSGRVTELPFDVDDRFVADTLILRLEDTEQRARLNQARAALEEAEANLVDARQRFERIRAIRNRDLASEQAFDQATNRLNAARARREHRLASVSEAEQQLAYTQVRAASDGVFTRRHVEPGEAVRPGQPLFDTLALAPLRVEAALPRRHLSWVRENPRIRVSLAEGQPLATDTLTIYPQADPRSDTVRLRLRLNSPGAGVLPGMLAKVAVVVASREALWIPAESLIRRSELRAVFVLDEEDQPRLRQVRVGIEEAGRLEVLAGLDAGERILADPKAQTGRAQ</sequence>
<dbReference type="Proteomes" id="UP000437638">
    <property type="component" value="Unassembled WGS sequence"/>
</dbReference>
<feature type="signal peptide" evidence="3">
    <location>
        <begin position="1"/>
        <end position="20"/>
    </location>
</feature>
<dbReference type="NCBIfam" id="TIGR01730">
    <property type="entry name" value="RND_mfp"/>
    <property type="match status" value="1"/>
</dbReference>
<dbReference type="Gene3D" id="2.40.30.170">
    <property type="match status" value="1"/>
</dbReference>
<protein>
    <submittedName>
        <fullName evidence="7">Efflux RND transporter periplasmic adaptor subunit</fullName>
    </submittedName>
</protein>
<dbReference type="Pfam" id="PF25876">
    <property type="entry name" value="HH_MFP_RND"/>
    <property type="match status" value="1"/>
</dbReference>
<keyword evidence="3" id="KW-0732">Signal</keyword>
<dbReference type="Pfam" id="PF25967">
    <property type="entry name" value="RND-MFP_C"/>
    <property type="match status" value="1"/>
</dbReference>
<dbReference type="SUPFAM" id="SSF111369">
    <property type="entry name" value="HlyD-like secretion proteins"/>
    <property type="match status" value="1"/>
</dbReference>
<evidence type="ECO:0000256" key="2">
    <source>
        <dbReference type="SAM" id="Coils"/>
    </source>
</evidence>
<dbReference type="InterPro" id="IPR058624">
    <property type="entry name" value="MdtA-like_HH"/>
</dbReference>
<evidence type="ECO:0000259" key="6">
    <source>
        <dbReference type="Pfam" id="PF25967"/>
    </source>
</evidence>
<dbReference type="InterPro" id="IPR006143">
    <property type="entry name" value="RND_pump_MFP"/>
</dbReference>
<evidence type="ECO:0000256" key="3">
    <source>
        <dbReference type="SAM" id="SignalP"/>
    </source>
</evidence>
<keyword evidence="8" id="KW-1185">Reference proteome</keyword>
<accession>A0A7X3H094</accession>
<gene>
    <name evidence="7" type="ORF">GPM19_08060</name>
</gene>
<dbReference type="PANTHER" id="PTHR30469:SF15">
    <property type="entry name" value="HLYD FAMILY OF SECRETION PROTEINS"/>
    <property type="match status" value="1"/>
</dbReference>
<evidence type="ECO:0000313" key="7">
    <source>
        <dbReference type="EMBL" id="MWJ28158.1"/>
    </source>
</evidence>
<feature type="domain" description="Multidrug resistance protein MdtA-like C-terminal permuted SH3" evidence="6">
    <location>
        <begin position="275"/>
        <end position="329"/>
    </location>
</feature>
<feature type="domain" description="CusB-like beta-barrel" evidence="5">
    <location>
        <begin position="199"/>
        <end position="268"/>
    </location>
</feature>
<reference evidence="7 8" key="1">
    <citation type="submission" date="2019-12" db="EMBL/GenBank/DDBJ databases">
        <title>Halomonas rutogse sp. nov. isolated from two lakes on Tibetan Plateau.</title>
        <authorList>
            <person name="Gao P."/>
        </authorList>
    </citation>
    <scope>NUCLEOTIDE SEQUENCE [LARGE SCALE GENOMIC DNA]</scope>
    <source>
        <strain evidence="7 8">ZH2S</strain>
    </source>
</reference>
<organism evidence="7 8">
    <name type="scientific">Vreelandella zhuhanensis</name>
    <dbReference type="NCBI Taxonomy" id="2684210"/>
    <lineage>
        <taxon>Bacteria</taxon>
        <taxon>Pseudomonadati</taxon>
        <taxon>Pseudomonadota</taxon>
        <taxon>Gammaproteobacteria</taxon>
        <taxon>Oceanospirillales</taxon>
        <taxon>Halomonadaceae</taxon>
        <taxon>Vreelandella</taxon>
    </lineage>
</organism>
<evidence type="ECO:0000259" key="4">
    <source>
        <dbReference type="Pfam" id="PF25876"/>
    </source>
</evidence>
<comment type="similarity">
    <text evidence="1">Belongs to the membrane fusion protein (MFP) (TC 8.A.1) family.</text>
</comment>